<dbReference type="Proteomes" id="UP000535543">
    <property type="component" value="Unassembled WGS sequence"/>
</dbReference>
<dbReference type="InterPro" id="IPR000415">
    <property type="entry name" value="Nitroreductase-like"/>
</dbReference>
<keyword evidence="2" id="KW-1185">Reference proteome</keyword>
<dbReference type="AlphaFoldDB" id="A0A848K5D3"/>
<dbReference type="SUPFAM" id="SSF55469">
    <property type="entry name" value="FMN-dependent nitroreductase-like"/>
    <property type="match status" value="1"/>
</dbReference>
<evidence type="ECO:0000313" key="1">
    <source>
        <dbReference type="EMBL" id="NMN93943.1"/>
    </source>
</evidence>
<dbReference type="PANTHER" id="PTHR23026:SF123">
    <property type="entry name" value="NAD(P)H NITROREDUCTASE RV3131-RELATED"/>
    <property type="match status" value="1"/>
</dbReference>
<accession>A0A848K5D3</accession>
<reference evidence="1 2" key="1">
    <citation type="submission" date="2019-05" db="EMBL/GenBank/DDBJ databases">
        <authorList>
            <person name="Lee S.D."/>
        </authorList>
    </citation>
    <scope>NUCLEOTIDE SEQUENCE [LARGE SCALE GENOMIC DNA]</scope>
    <source>
        <strain evidence="1 2">YC2-7</strain>
    </source>
</reference>
<name>A0A848K5D3_9NOCA</name>
<dbReference type="GO" id="GO:0016491">
    <property type="term" value="F:oxidoreductase activity"/>
    <property type="evidence" value="ECO:0007669"/>
    <property type="project" value="InterPro"/>
</dbReference>
<dbReference type="NCBIfam" id="NF047509">
    <property type="entry name" value="Rv3131_FMN_oxido"/>
    <property type="match status" value="1"/>
</dbReference>
<dbReference type="Gene3D" id="3.40.109.10">
    <property type="entry name" value="NADH Oxidase"/>
    <property type="match status" value="1"/>
</dbReference>
<dbReference type="PANTHER" id="PTHR23026">
    <property type="entry name" value="NADPH NITROREDUCTASE"/>
    <property type="match status" value="1"/>
</dbReference>
<protein>
    <submittedName>
        <fullName evidence="1">NAD(P)H nitroreductase</fullName>
    </submittedName>
</protein>
<comment type="caution">
    <text evidence="1">The sequence shown here is derived from an EMBL/GenBank/DDBJ whole genome shotgun (WGS) entry which is preliminary data.</text>
</comment>
<organism evidence="1 2">
    <name type="scientific">Antrihabitans stalactiti</name>
    <dbReference type="NCBI Taxonomy" id="2584121"/>
    <lineage>
        <taxon>Bacteria</taxon>
        <taxon>Bacillati</taxon>
        <taxon>Actinomycetota</taxon>
        <taxon>Actinomycetes</taxon>
        <taxon>Mycobacteriales</taxon>
        <taxon>Nocardiaceae</taxon>
        <taxon>Antrihabitans</taxon>
    </lineage>
</organism>
<dbReference type="InterPro" id="IPR050627">
    <property type="entry name" value="Nitroreductase/BluB"/>
</dbReference>
<reference evidence="1 2" key="2">
    <citation type="submission" date="2020-06" db="EMBL/GenBank/DDBJ databases">
        <title>Antribacter stalactiti gen. nov., sp. nov., a new member of the family Nacardiaceae isolated from a cave.</title>
        <authorList>
            <person name="Kim I.S."/>
        </authorList>
    </citation>
    <scope>NUCLEOTIDE SEQUENCE [LARGE SCALE GENOMIC DNA]</scope>
    <source>
        <strain evidence="1 2">YC2-7</strain>
    </source>
</reference>
<gene>
    <name evidence="1" type="ORF">FGL95_02700</name>
</gene>
<proteinExistence type="predicted"/>
<dbReference type="EMBL" id="VCQU01000001">
    <property type="protein sequence ID" value="NMN93943.1"/>
    <property type="molecule type" value="Genomic_DNA"/>
</dbReference>
<evidence type="ECO:0000313" key="2">
    <source>
        <dbReference type="Proteomes" id="UP000535543"/>
    </source>
</evidence>
<sequence length="323" mass="35542">MPTDEVLRDAVALACRAPSLHNSQPWQWIKQGESLDLFGDSDRILPSTDAFGRQMIISCGVALNHVQSAFAAVGWSTTVARIPNPNNAKHLARISFRRSPNISEPEVERAAAIARRRTDRLPLAEPADWATFEMVVRNILARYETDLAVLPTESRPELAKASELTAGIRRYDSMYQAELNWWSGHSGLAEGVPRDALVSRAEDRRVDVGRRFPALDTIERRGEIGEDRATIVVLMTRGESPQELLSCGEALSALLLEATIDGMATCPLTHITEIPQSRAIVRKLLGGKGFPQVIVRLGVAPKGTDQPPATLRKPLADVLEFRS</sequence>